<reference evidence="2" key="1">
    <citation type="journal article" date="2021" name="Nat. Commun.">
        <title>Genomic analyses provide insights into spinach domestication and the genetic basis of agronomic traits.</title>
        <authorList>
            <person name="Cai X."/>
            <person name="Sun X."/>
            <person name="Xu C."/>
            <person name="Sun H."/>
            <person name="Wang X."/>
            <person name="Ge C."/>
            <person name="Zhang Z."/>
            <person name="Wang Q."/>
            <person name="Fei Z."/>
            <person name="Jiao C."/>
            <person name="Wang Q."/>
        </authorList>
    </citation>
    <scope>NUCLEOTIDE SEQUENCE [LARGE SCALE GENOMIC DNA]</scope>
    <source>
        <strain evidence="2">cv. Varoflay</strain>
    </source>
</reference>
<keyword evidence="1" id="KW-0812">Transmembrane</keyword>
<keyword evidence="2" id="KW-1185">Reference proteome</keyword>
<evidence type="ECO:0000313" key="4">
    <source>
        <dbReference type="RefSeq" id="XP_056693336.1"/>
    </source>
</evidence>
<evidence type="ECO:0000313" key="3">
    <source>
        <dbReference type="RefSeq" id="XP_056691534.1"/>
    </source>
</evidence>
<name>A0ABM3R7E5_SPIOL</name>
<evidence type="ECO:0000256" key="1">
    <source>
        <dbReference type="SAM" id="Phobius"/>
    </source>
</evidence>
<feature type="transmembrane region" description="Helical" evidence="1">
    <location>
        <begin position="86"/>
        <end position="105"/>
    </location>
</feature>
<reference evidence="3 4" key="2">
    <citation type="submission" date="2025-05" db="UniProtKB">
        <authorList>
            <consortium name="RefSeq"/>
        </authorList>
    </citation>
    <scope>IDENTIFICATION</scope>
    <source>
        <tissue evidence="3 4">Leaf</tissue>
    </source>
</reference>
<evidence type="ECO:0000313" key="2">
    <source>
        <dbReference type="Proteomes" id="UP000813463"/>
    </source>
</evidence>
<proteinExistence type="predicted"/>
<dbReference type="Proteomes" id="UP000813463">
    <property type="component" value="Chromosome 2"/>
</dbReference>
<sequence length="110" mass="12300">MVGDGSLEAAAMAAHLPFHPFRIFQLLAEFLIAGILLHQLKLMNHILSSNPQFQIIQLTTLTRTRPLGRLDLLRLKDTKERTAKNGLHILLGGVCALAVVVFFRCRKLSE</sequence>
<dbReference type="RefSeq" id="XP_056691534.1">
    <property type="nucleotide sequence ID" value="XM_056835556.1"/>
</dbReference>
<feature type="transmembrane region" description="Helical" evidence="1">
    <location>
        <begin position="21"/>
        <end position="40"/>
    </location>
</feature>
<organism evidence="2 3">
    <name type="scientific">Spinacia oleracea</name>
    <name type="common">Spinach</name>
    <dbReference type="NCBI Taxonomy" id="3562"/>
    <lineage>
        <taxon>Eukaryota</taxon>
        <taxon>Viridiplantae</taxon>
        <taxon>Streptophyta</taxon>
        <taxon>Embryophyta</taxon>
        <taxon>Tracheophyta</taxon>
        <taxon>Spermatophyta</taxon>
        <taxon>Magnoliopsida</taxon>
        <taxon>eudicotyledons</taxon>
        <taxon>Gunneridae</taxon>
        <taxon>Pentapetalae</taxon>
        <taxon>Caryophyllales</taxon>
        <taxon>Chenopodiaceae</taxon>
        <taxon>Chenopodioideae</taxon>
        <taxon>Anserineae</taxon>
        <taxon>Spinacia</taxon>
    </lineage>
</organism>
<protein>
    <submittedName>
        <fullName evidence="3 4">Uncharacterized protein</fullName>
    </submittedName>
</protein>
<gene>
    <name evidence="3" type="primary">LOC130467094</name>
    <name evidence="4" type="synonym">LOC130468021</name>
</gene>
<accession>A0ABM3R7E5</accession>
<dbReference type="RefSeq" id="XP_056693336.1">
    <property type="nucleotide sequence ID" value="XM_056837358.1"/>
</dbReference>
<dbReference type="GeneID" id="130467094"/>
<keyword evidence="1" id="KW-1133">Transmembrane helix</keyword>
<keyword evidence="1" id="KW-0472">Membrane</keyword>